<proteinExistence type="predicted"/>
<dbReference type="Gene3D" id="3.40.50.620">
    <property type="entry name" value="HUPs"/>
    <property type="match status" value="1"/>
</dbReference>
<dbReference type="InterPro" id="IPR014730">
    <property type="entry name" value="ETF_a/b_N"/>
</dbReference>
<dbReference type="Proteomes" id="UP000631653">
    <property type="component" value="Unassembled WGS sequence"/>
</dbReference>
<reference evidence="4 5" key="1">
    <citation type="journal article" date="2020" name="Int. J. Syst. Evol. Microbiol.">
        <title>Novel acetic acid bacteria from cider fermentations: Acetobacter conturbans sp. nov. and Acetobacter fallax sp. nov.</title>
        <authorList>
            <person name="Sombolestani A.S."/>
            <person name="Cleenwerck I."/>
            <person name="Cnockaert M."/>
            <person name="Borremans W."/>
            <person name="Wieme A.D."/>
            <person name="De Vuyst L."/>
            <person name="Vandamme P."/>
        </authorList>
    </citation>
    <scope>NUCLEOTIDE SEQUENCE [LARGE SCALE GENOMIC DNA]</scope>
    <source>
        <strain evidence="4 5">LMG 1627</strain>
    </source>
</reference>
<dbReference type="Pfam" id="PF01012">
    <property type="entry name" value="ETF"/>
    <property type="match status" value="1"/>
</dbReference>
<protein>
    <submittedName>
        <fullName evidence="4">Electron transfer flavoprotein subunit beta</fullName>
    </submittedName>
</protein>
<name>A0ABX0K1L1_9PROT</name>
<dbReference type="InterPro" id="IPR014729">
    <property type="entry name" value="Rossmann-like_a/b/a_fold"/>
</dbReference>
<evidence type="ECO:0000256" key="2">
    <source>
        <dbReference type="SAM" id="MobiDB-lite"/>
    </source>
</evidence>
<dbReference type="EMBL" id="WOSY01000008">
    <property type="protein sequence ID" value="NHN88999.1"/>
    <property type="molecule type" value="Genomic_DNA"/>
</dbReference>
<keyword evidence="1" id="KW-0813">Transport</keyword>
<accession>A0ABX0K1L1</accession>
<evidence type="ECO:0000256" key="1">
    <source>
        <dbReference type="ARBA" id="ARBA00022982"/>
    </source>
</evidence>
<feature type="domain" description="Electron transfer flavoprotein alpha/beta-subunit N-terminal" evidence="3">
    <location>
        <begin position="26"/>
        <end position="166"/>
    </location>
</feature>
<dbReference type="RefSeq" id="WP_173570303.1">
    <property type="nucleotide sequence ID" value="NZ_WOSY01000008.1"/>
</dbReference>
<keyword evidence="1" id="KW-0249">Electron transport</keyword>
<evidence type="ECO:0000259" key="3">
    <source>
        <dbReference type="Pfam" id="PF01012"/>
    </source>
</evidence>
<evidence type="ECO:0000313" key="4">
    <source>
        <dbReference type="EMBL" id="NHN88999.1"/>
    </source>
</evidence>
<organism evidence="4 5">
    <name type="scientific">Acetobacter conturbans</name>
    <dbReference type="NCBI Taxonomy" id="1737472"/>
    <lineage>
        <taxon>Bacteria</taxon>
        <taxon>Pseudomonadati</taxon>
        <taxon>Pseudomonadota</taxon>
        <taxon>Alphaproteobacteria</taxon>
        <taxon>Acetobacterales</taxon>
        <taxon>Acetobacteraceae</taxon>
        <taxon>Acetobacter</taxon>
    </lineage>
</organism>
<keyword evidence="5" id="KW-1185">Reference proteome</keyword>
<comment type="caution">
    <text evidence="4">The sequence shown here is derived from an EMBL/GenBank/DDBJ whole genome shotgun (WGS) entry which is preliminary data.</text>
</comment>
<feature type="region of interest" description="Disordered" evidence="2">
    <location>
        <begin position="185"/>
        <end position="206"/>
    </location>
</feature>
<dbReference type="SUPFAM" id="SSF52402">
    <property type="entry name" value="Adenine nucleotide alpha hydrolases-like"/>
    <property type="match status" value="1"/>
</dbReference>
<sequence length="258" mass="26659">MKAVILLSLGIDPVSGRPAPVPGEIRAIGLARALGATQMIGLHAGSARSVLAEYGGYGLTQIVCLKGGETDPVQALADAVKGNSLFADGAPDLVLAASRGRGGSDMGLLPYQLAQALGWPIATDIVAPLEEPTAVGELLLAQSRARGAVKPVSVMLPCVITVPDTARCVPAFVFALQRTTQMDEQTVTVHSAPTDEGVGDNGMLRPYRRRPKLISGASKDSGGGQLMVDPEPHEAARAIVTHLRALGVLPDPDQAPEA</sequence>
<gene>
    <name evidence="4" type="ORF">GOB81_10190</name>
</gene>
<evidence type="ECO:0000313" key="5">
    <source>
        <dbReference type="Proteomes" id="UP000631653"/>
    </source>
</evidence>